<dbReference type="Proteomes" id="UP000887566">
    <property type="component" value="Unplaced"/>
</dbReference>
<feature type="region of interest" description="Disordered" evidence="1">
    <location>
        <begin position="151"/>
        <end position="191"/>
    </location>
</feature>
<protein>
    <submittedName>
        <fullName evidence="3">Uncharacterized protein</fullName>
    </submittedName>
</protein>
<proteinExistence type="predicted"/>
<accession>A0A914W470</accession>
<organism evidence="2 3">
    <name type="scientific">Plectus sambesii</name>
    <dbReference type="NCBI Taxonomy" id="2011161"/>
    <lineage>
        <taxon>Eukaryota</taxon>
        <taxon>Metazoa</taxon>
        <taxon>Ecdysozoa</taxon>
        <taxon>Nematoda</taxon>
        <taxon>Chromadorea</taxon>
        <taxon>Plectida</taxon>
        <taxon>Plectina</taxon>
        <taxon>Plectoidea</taxon>
        <taxon>Plectidae</taxon>
        <taxon>Plectus</taxon>
    </lineage>
</organism>
<keyword evidence="2" id="KW-1185">Reference proteome</keyword>
<evidence type="ECO:0000313" key="3">
    <source>
        <dbReference type="WBParaSite" id="PSAMB.scaffold31size108074.g821.t1"/>
    </source>
</evidence>
<dbReference type="WBParaSite" id="PSAMB.scaffold31size108074.g821.t1">
    <property type="protein sequence ID" value="PSAMB.scaffold31size108074.g821.t1"/>
    <property type="gene ID" value="PSAMB.scaffold31size108074.g821"/>
</dbReference>
<sequence>MHEYDDDDDDDRTAHADCRFGRALRRRLRVSHIWPTTSASAGLCRGDADYRRRTALSIFRPNTCTRRRTVDFDPIRRFAAHGPTTTAAACLPPSASHRCRRSDTCASKKPLDKRPLLVGRGPVLRLINHLGTAVSSAIRCEENGSARWSAPIGGWRGGRKRGGNAEALGVSSRSPQRGGARCGWRRQSKGD</sequence>
<dbReference type="AlphaFoldDB" id="A0A914W470"/>
<reference evidence="3" key="1">
    <citation type="submission" date="2022-11" db="UniProtKB">
        <authorList>
            <consortium name="WormBaseParasite"/>
        </authorList>
    </citation>
    <scope>IDENTIFICATION</scope>
</reference>
<evidence type="ECO:0000256" key="1">
    <source>
        <dbReference type="SAM" id="MobiDB-lite"/>
    </source>
</evidence>
<evidence type="ECO:0000313" key="2">
    <source>
        <dbReference type="Proteomes" id="UP000887566"/>
    </source>
</evidence>
<name>A0A914W470_9BILA</name>